<dbReference type="InterPro" id="IPR025312">
    <property type="entry name" value="DUF4216"/>
</dbReference>
<organism evidence="5 6">
    <name type="scientific">Perilla frutescens var. hirtella</name>
    <name type="common">Perilla citriodora</name>
    <name type="synonym">Perilla setoyensis</name>
    <dbReference type="NCBI Taxonomy" id="608512"/>
    <lineage>
        <taxon>Eukaryota</taxon>
        <taxon>Viridiplantae</taxon>
        <taxon>Streptophyta</taxon>
        <taxon>Embryophyta</taxon>
        <taxon>Tracheophyta</taxon>
        <taxon>Spermatophyta</taxon>
        <taxon>Magnoliopsida</taxon>
        <taxon>eudicotyledons</taxon>
        <taxon>Gunneridae</taxon>
        <taxon>Pentapetalae</taxon>
        <taxon>asterids</taxon>
        <taxon>lamiids</taxon>
        <taxon>Lamiales</taxon>
        <taxon>Lamiaceae</taxon>
        <taxon>Nepetoideae</taxon>
        <taxon>Elsholtzieae</taxon>
        <taxon>Perilla</taxon>
    </lineage>
</organism>
<dbReference type="InterPro" id="IPR038765">
    <property type="entry name" value="Papain-like_cys_pep_sf"/>
</dbReference>
<dbReference type="AlphaFoldDB" id="A0AAD4PCL6"/>
<comment type="caution">
    <text evidence="5">The sequence shown here is derived from an EMBL/GenBank/DDBJ whole genome shotgun (WGS) entry which is preliminary data.</text>
</comment>
<evidence type="ECO:0000313" key="6">
    <source>
        <dbReference type="Proteomes" id="UP001190926"/>
    </source>
</evidence>
<keyword evidence="3" id="KW-0378">Hydrolase</keyword>
<dbReference type="PANTHER" id="PTHR33018:SF31">
    <property type="entry name" value="TRANSPOSASE, PTTA_EN_SPM, PLANT"/>
    <property type="match status" value="1"/>
</dbReference>
<name>A0AAD4PCL6_PERFH</name>
<evidence type="ECO:0000256" key="2">
    <source>
        <dbReference type="ARBA" id="ARBA00022670"/>
    </source>
</evidence>
<evidence type="ECO:0000259" key="4">
    <source>
        <dbReference type="PROSITE" id="PS50600"/>
    </source>
</evidence>
<gene>
    <name evidence="5" type="ORF">C2S53_003255</name>
</gene>
<accession>A0AAD4PCL6</accession>
<reference evidence="5 6" key="1">
    <citation type="journal article" date="2021" name="Nat. Commun.">
        <title>Incipient diploidization of the medicinal plant Perilla within 10,000 years.</title>
        <authorList>
            <person name="Zhang Y."/>
            <person name="Shen Q."/>
            <person name="Leng L."/>
            <person name="Zhang D."/>
            <person name="Chen S."/>
            <person name="Shi Y."/>
            <person name="Ning Z."/>
            <person name="Chen S."/>
        </authorList>
    </citation>
    <scope>NUCLEOTIDE SEQUENCE [LARGE SCALE GENOMIC DNA]</scope>
    <source>
        <strain evidence="6">cv. PC099</strain>
    </source>
</reference>
<dbReference type="InterPro" id="IPR003653">
    <property type="entry name" value="Peptidase_C48_C"/>
</dbReference>
<dbReference type="SUPFAM" id="SSF54001">
    <property type="entry name" value="Cysteine proteinases"/>
    <property type="match status" value="1"/>
</dbReference>
<keyword evidence="2" id="KW-0645">Protease</keyword>
<dbReference type="PANTHER" id="PTHR33018">
    <property type="entry name" value="OS10G0338966 PROTEIN-RELATED"/>
    <property type="match status" value="1"/>
</dbReference>
<dbReference type="Proteomes" id="UP001190926">
    <property type="component" value="Unassembled WGS sequence"/>
</dbReference>
<dbReference type="InterPro" id="IPR058352">
    <property type="entry name" value="DUF8039"/>
</dbReference>
<evidence type="ECO:0000256" key="3">
    <source>
        <dbReference type="ARBA" id="ARBA00022801"/>
    </source>
</evidence>
<comment type="similarity">
    <text evidence="1">Belongs to the peptidase C48 family.</text>
</comment>
<sequence>MINDVTYHTRECDDIRVVQNSGVMVVAKTMQVASAKDKHPVVVFYGRIEEIWELDYQNFNVVVFKCSWIDNNGGVKIDPLGFKLVNLNRIGYRDDSFILGSQAKQVFYVEDGNDTTWSVVFASLSKEYVEFINNDELGDIAMHHQCFTTHVPSMDLNDEGDENELSFIRRDCDGTWVLEEIMDSNESQSVDDTGIESKDSQSSRSLQGKICLHNLAKRKAKRVKEKIDFNKYGQPVGPAASEMQSYIGLLARKEVKIIHKTWKHVPQEVRELIWESVNLSYTVELKWESGCLESANAKWKQWKSKLYIDYIVPHKDNHEMLNDPPQDSGVLPEDWSRFVISRLSDEFKKDELCGDDDIDRAVMWKKARVVKDKEIEDENLKKAVLRIDDYIRQKEDGVFKPSRLGEDLLTCALESPEHSGRVRAIGSYVTPSVDEKGSCSVKLETCSLKDDDDDVMLVDKLDALQGNLVSLLEANSNDVIAYGTVMSTVSGGSIPEDRTCVSIDEVVNPKALLPYPILDICENVGDALGSHVAWPTHLVLIKENMPTHKIVEKKQVVKTKNIKGYQDLNPSLKALYCYCEGALKDGDGISMASLVINDIIPFCELEPISGNCIVVYIWKLYKEISTASKLGGFRFVNPFSISYVPKSSMNVRTQHLAERLAGVSPNELVIVPCNVGHHWILTVIDPHKEIVYLLDPLSNRNRDQSWKNIVDMAITLFNTSLGKKVKKQATWEIVKAPRQPNSKQCGFYVLRFMKEIIEAFQQNGSISVRSLFKKEKYLLGEIDEVRVEWTNCVLQYI</sequence>
<keyword evidence="6" id="KW-1185">Reference proteome</keyword>
<dbReference type="GO" id="GO:0006508">
    <property type="term" value="P:proteolysis"/>
    <property type="evidence" value="ECO:0007669"/>
    <property type="project" value="UniProtKB-KW"/>
</dbReference>
<dbReference type="GO" id="GO:0008234">
    <property type="term" value="F:cysteine-type peptidase activity"/>
    <property type="evidence" value="ECO:0007669"/>
    <property type="project" value="InterPro"/>
</dbReference>
<evidence type="ECO:0000313" key="5">
    <source>
        <dbReference type="EMBL" id="KAH6835404.1"/>
    </source>
</evidence>
<dbReference type="Gene3D" id="3.40.395.10">
    <property type="entry name" value="Adenoviral Proteinase, Chain A"/>
    <property type="match status" value="1"/>
</dbReference>
<feature type="domain" description="Ubiquitin-like protease family profile" evidence="4">
    <location>
        <begin position="592"/>
        <end position="756"/>
    </location>
</feature>
<dbReference type="EMBL" id="SDAM02000035">
    <property type="protein sequence ID" value="KAH6835404.1"/>
    <property type="molecule type" value="Genomic_DNA"/>
</dbReference>
<protein>
    <recommendedName>
        <fullName evidence="4">Ubiquitin-like protease family profile domain-containing protein</fullName>
    </recommendedName>
</protein>
<proteinExistence type="inferred from homology"/>
<dbReference type="Pfam" id="PF26133">
    <property type="entry name" value="DUF8039"/>
    <property type="match status" value="1"/>
</dbReference>
<dbReference type="Pfam" id="PF02902">
    <property type="entry name" value="Peptidase_C48"/>
    <property type="match status" value="1"/>
</dbReference>
<evidence type="ECO:0000256" key="1">
    <source>
        <dbReference type="ARBA" id="ARBA00005234"/>
    </source>
</evidence>
<dbReference type="PROSITE" id="PS50600">
    <property type="entry name" value="ULP_PROTEASE"/>
    <property type="match status" value="1"/>
</dbReference>
<dbReference type="Pfam" id="PF13952">
    <property type="entry name" value="DUF4216"/>
    <property type="match status" value="1"/>
</dbReference>